<keyword evidence="4 5" id="KW-0472">Membrane</keyword>
<dbReference type="RefSeq" id="WP_057827489.1">
    <property type="nucleotide sequence ID" value="NZ_BAAACL010000017.1"/>
</dbReference>
<keyword evidence="8" id="KW-1185">Reference proteome</keyword>
<dbReference type="AlphaFoldDB" id="A0A510WW72"/>
<dbReference type="Proteomes" id="UP000321722">
    <property type="component" value="Unassembled WGS sequence"/>
</dbReference>
<dbReference type="PANTHER" id="PTHR21016:SF25">
    <property type="entry name" value="TM2 DOMAIN-CONTAINING PROTEIN DDB_G0277895-RELATED"/>
    <property type="match status" value="1"/>
</dbReference>
<feature type="transmembrane region" description="Helical" evidence="5">
    <location>
        <begin position="55"/>
        <end position="77"/>
    </location>
</feature>
<dbReference type="InterPro" id="IPR050932">
    <property type="entry name" value="TM2D1-3-like"/>
</dbReference>
<organism evidence="7 8">
    <name type="scientific">Ligilactobacillus aviarius</name>
    <dbReference type="NCBI Taxonomy" id="1606"/>
    <lineage>
        <taxon>Bacteria</taxon>
        <taxon>Bacillati</taxon>
        <taxon>Bacillota</taxon>
        <taxon>Bacilli</taxon>
        <taxon>Lactobacillales</taxon>
        <taxon>Lactobacillaceae</taxon>
        <taxon>Ligilactobacillus</taxon>
    </lineage>
</organism>
<evidence type="ECO:0000256" key="4">
    <source>
        <dbReference type="ARBA" id="ARBA00023136"/>
    </source>
</evidence>
<dbReference type="EMBL" id="BJUI01000016">
    <property type="protein sequence ID" value="GEK42235.1"/>
    <property type="molecule type" value="Genomic_DNA"/>
</dbReference>
<dbReference type="GO" id="GO:0016020">
    <property type="term" value="C:membrane"/>
    <property type="evidence" value="ECO:0007669"/>
    <property type="project" value="UniProtKB-SubCell"/>
</dbReference>
<proteinExistence type="predicted"/>
<evidence type="ECO:0000256" key="5">
    <source>
        <dbReference type="SAM" id="Phobius"/>
    </source>
</evidence>
<keyword evidence="3 5" id="KW-1133">Transmembrane helix</keyword>
<comment type="caution">
    <text evidence="7">The sequence shown here is derived from an EMBL/GenBank/DDBJ whole genome shotgun (WGS) entry which is preliminary data.</text>
</comment>
<dbReference type="GeneID" id="29933899"/>
<feature type="domain" description="TM2" evidence="6">
    <location>
        <begin position="27"/>
        <end position="80"/>
    </location>
</feature>
<evidence type="ECO:0000313" key="8">
    <source>
        <dbReference type="Proteomes" id="UP000321722"/>
    </source>
</evidence>
<evidence type="ECO:0000259" key="6">
    <source>
        <dbReference type="Pfam" id="PF05154"/>
    </source>
</evidence>
<feature type="transmembrane region" description="Helical" evidence="5">
    <location>
        <begin position="30"/>
        <end position="49"/>
    </location>
</feature>
<comment type="subcellular location">
    <subcellularLocation>
        <location evidence="1">Membrane</location>
        <topology evidence="1">Multi-pass membrane protein</topology>
    </subcellularLocation>
</comment>
<dbReference type="Pfam" id="PF05154">
    <property type="entry name" value="TM2"/>
    <property type="match status" value="1"/>
</dbReference>
<evidence type="ECO:0000256" key="3">
    <source>
        <dbReference type="ARBA" id="ARBA00022989"/>
    </source>
</evidence>
<reference evidence="7 8" key="1">
    <citation type="submission" date="2019-07" db="EMBL/GenBank/DDBJ databases">
        <title>Whole genome shotgun sequence of Lactobacillus aviarius subsp. aviarius NBRC 102162.</title>
        <authorList>
            <person name="Hosoyama A."/>
            <person name="Uohara A."/>
            <person name="Ohji S."/>
            <person name="Ichikawa N."/>
        </authorList>
    </citation>
    <scope>NUCLEOTIDE SEQUENCE [LARGE SCALE GENOMIC DNA]</scope>
    <source>
        <strain evidence="7 8">NBRC 102162</strain>
    </source>
</reference>
<evidence type="ECO:0000256" key="2">
    <source>
        <dbReference type="ARBA" id="ARBA00022692"/>
    </source>
</evidence>
<keyword evidence="2 5" id="KW-0812">Transmembrane</keyword>
<accession>A0A510WW72</accession>
<dbReference type="InterPro" id="IPR007829">
    <property type="entry name" value="TM2"/>
</dbReference>
<evidence type="ECO:0000256" key="1">
    <source>
        <dbReference type="ARBA" id="ARBA00004141"/>
    </source>
</evidence>
<name>A0A510WW72_9LACO</name>
<gene>
    <name evidence="7" type="ORF">LAV01_10670</name>
</gene>
<sequence>MNHSIAYNQLNAQEKILVDSQVANKAKKSVVAWLLWLFLGAFGAHRFYLKKTGSAVVMLILTLTFFGAIISGPWALIDAFFIQKWVHQNEEEVEKEAVAQIAVSKSLNKD</sequence>
<evidence type="ECO:0000313" key="7">
    <source>
        <dbReference type="EMBL" id="GEK42235.1"/>
    </source>
</evidence>
<dbReference type="PANTHER" id="PTHR21016">
    <property type="entry name" value="BETA-AMYLOID BINDING PROTEIN-RELATED"/>
    <property type="match status" value="1"/>
</dbReference>
<protein>
    <recommendedName>
        <fullName evidence="6">TM2 domain-containing protein</fullName>
    </recommendedName>
</protein>